<accession>A0A2S9XTD3</accession>
<gene>
    <name evidence="1" type="ORF">ENSA7_69420</name>
</gene>
<dbReference type="Proteomes" id="UP000238823">
    <property type="component" value="Unassembled WGS sequence"/>
</dbReference>
<dbReference type="AlphaFoldDB" id="A0A2S9XTD3"/>
<comment type="caution">
    <text evidence="1">The sequence shown here is derived from an EMBL/GenBank/DDBJ whole genome shotgun (WGS) entry which is preliminary data.</text>
</comment>
<evidence type="ECO:0000313" key="1">
    <source>
        <dbReference type="EMBL" id="PRP96128.1"/>
    </source>
</evidence>
<evidence type="ECO:0008006" key="3">
    <source>
        <dbReference type="Google" id="ProtNLM"/>
    </source>
</evidence>
<dbReference type="EMBL" id="PVNL01000135">
    <property type="protein sequence ID" value="PRP96128.1"/>
    <property type="molecule type" value="Genomic_DNA"/>
</dbReference>
<protein>
    <recommendedName>
        <fullName evidence="3">SCP2 domain-containing protein</fullName>
    </recommendedName>
</protein>
<evidence type="ECO:0000313" key="2">
    <source>
        <dbReference type="Proteomes" id="UP000238823"/>
    </source>
</evidence>
<reference evidence="1 2" key="1">
    <citation type="submission" date="2018-03" db="EMBL/GenBank/DDBJ databases">
        <title>Draft Genome Sequences of the Obligatory Marine Myxobacteria Enhygromyxa salina SWB007.</title>
        <authorList>
            <person name="Poehlein A."/>
            <person name="Moghaddam J.A."/>
            <person name="Harms H."/>
            <person name="Alanjari M."/>
            <person name="Koenig G.M."/>
            <person name="Daniel R."/>
            <person name="Schaeberle T.F."/>
        </authorList>
    </citation>
    <scope>NUCLEOTIDE SEQUENCE [LARGE SCALE GENOMIC DNA]</scope>
    <source>
        <strain evidence="1 2">SWB007</strain>
    </source>
</reference>
<organism evidence="1 2">
    <name type="scientific">Enhygromyxa salina</name>
    <dbReference type="NCBI Taxonomy" id="215803"/>
    <lineage>
        <taxon>Bacteria</taxon>
        <taxon>Pseudomonadati</taxon>
        <taxon>Myxococcota</taxon>
        <taxon>Polyangia</taxon>
        <taxon>Nannocystales</taxon>
        <taxon>Nannocystaceae</taxon>
        <taxon>Enhygromyxa</taxon>
    </lineage>
</organism>
<dbReference type="RefSeq" id="WP_146158495.1">
    <property type="nucleotide sequence ID" value="NZ_PVNL01000135.1"/>
</dbReference>
<name>A0A2S9XTD3_9BACT</name>
<sequence>MSALIERLWALWAEFRLERVAPRFIACLESDAREGLLERLFRVMSLTLLADRRCRQSIAAYDVSYVFQREDGSAQLAVIFAGGRMRILADVIAEPDVTVTFKDNEALARFLFNDRLDLIGSIVNNEISYVGNLNYLRKLAYMAKHLQLRFASAVKPAERDPGVWSIHTLSRSNPSDMRSACHCGSIRRKYS</sequence>
<proteinExistence type="predicted"/>
<dbReference type="OrthoDB" id="5432048at2"/>